<dbReference type="PANTHER" id="PTHR21681:SF0">
    <property type="entry name" value="EUKARYOTIC TRANSLATION INITIATION FACTOR 3 SUBUNIT J"/>
    <property type="match status" value="1"/>
</dbReference>
<keyword evidence="2 4" id="KW-0396">Initiation factor</keyword>
<evidence type="ECO:0000313" key="4">
    <source>
        <dbReference type="EMBL" id="KAF5197748.1"/>
    </source>
</evidence>
<protein>
    <submittedName>
        <fullName evidence="4">Translation initiation factor eif3 subunit</fullName>
    </submittedName>
</protein>
<proteinExistence type="predicted"/>
<evidence type="ECO:0000256" key="2">
    <source>
        <dbReference type="ARBA" id="ARBA00022540"/>
    </source>
</evidence>
<comment type="caution">
    <text evidence="4">The sequence shown here is derived from an EMBL/GenBank/DDBJ whole genome shotgun (WGS) entry which is preliminary data.</text>
</comment>
<keyword evidence="3" id="KW-0648">Protein biosynthesis</keyword>
<dbReference type="EMBL" id="JABWDY010014273">
    <property type="protein sequence ID" value="KAF5197748.1"/>
    <property type="molecule type" value="Genomic_DNA"/>
</dbReference>
<name>A0A7J6WLA5_THATH</name>
<dbReference type="Pfam" id="PF08597">
    <property type="entry name" value="eIF3_subunit"/>
    <property type="match status" value="1"/>
</dbReference>
<evidence type="ECO:0000256" key="3">
    <source>
        <dbReference type="ARBA" id="ARBA00022917"/>
    </source>
</evidence>
<dbReference type="OrthoDB" id="20381at2759"/>
<sequence length="196" mass="21730">MALCDCRTHEVSFLPIQLCKCVPTNLQVVVYNESLVSIKNANGEASRASCETPTLKIPAVNSSKENMVKALKNKDITGEVAVQEVQYPVTEKLLQQRLVEEADYKFTTELSAKTYNKKSLDNFVPRSESNFLEYAELISHKLVSFENSAHYIGLLKNIMKLSMRNLKAADVKELASLVTTIANEKGVEAIAGKSKS</sequence>
<dbReference type="Proteomes" id="UP000554482">
    <property type="component" value="Unassembled WGS sequence"/>
</dbReference>
<gene>
    <name evidence="4" type="ORF">FRX31_012665</name>
</gene>
<keyword evidence="5" id="KW-1185">Reference proteome</keyword>
<dbReference type="PANTHER" id="PTHR21681">
    <property type="entry name" value="EUKARYOTIC TRANSLATION INITIATION FACTOR 3 SUBUNIT J"/>
    <property type="match status" value="1"/>
</dbReference>
<dbReference type="GO" id="GO:0003743">
    <property type="term" value="F:translation initiation factor activity"/>
    <property type="evidence" value="ECO:0007669"/>
    <property type="project" value="UniProtKB-KW"/>
</dbReference>
<accession>A0A7J6WLA5</accession>
<dbReference type="InterPro" id="IPR023194">
    <property type="entry name" value="eIF3-like_dom_sf"/>
</dbReference>
<dbReference type="Gene3D" id="1.10.246.60">
    <property type="entry name" value="Eukaryotic translation initiation factor 3 like domains"/>
    <property type="match status" value="1"/>
</dbReference>
<reference evidence="4 5" key="1">
    <citation type="submission" date="2020-06" db="EMBL/GenBank/DDBJ databases">
        <title>Transcriptomic and genomic resources for Thalictrum thalictroides and T. hernandezii: Facilitating candidate gene discovery in an emerging model plant lineage.</title>
        <authorList>
            <person name="Arias T."/>
            <person name="Riano-Pachon D.M."/>
            <person name="Di Stilio V.S."/>
        </authorList>
    </citation>
    <scope>NUCLEOTIDE SEQUENCE [LARGE SCALE GENOMIC DNA]</scope>
    <source>
        <strain evidence="5">cv. WT478/WT964</strain>
        <tissue evidence="4">Leaves</tissue>
    </source>
</reference>
<dbReference type="AlphaFoldDB" id="A0A7J6WLA5"/>
<organism evidence="4 5">
    <name type="scientific">Thalictrum thalictroides</name>
    <name type="common">Rue-anemone</name>
    <name type="synonym">Anemone thalictroides</name>
    <dbReference type="NCBI Taxonomy" id="46969"/>
    <lineage>
        <taxon>Eukaryota</taxon>
        <taxon>Viridiplantae</taxon>
        <taxon>Streptophyta</taxon>
        <taxon>Embryophyta</taxon>
        <taxon>Tracheophyta</taxon>
        <taxon>Spermatophyta</taxon>
        <taxon>Magnoliopsida</taxon>
        <taxon>Ranunculales</taxon>
        <taxon>Ranunculaceae</taxon>
        <taxon>Thalictroideae</taxon>
        <taxon>Thalictrum</taxon>
    </lineage>
</organism>
<feature type="non-terminal residue" evidence="4">
    <location>
        <position position="1"/>
    </location>
</feature>
<keyword evidence="1" id="KW-0963">Cytoplasm</keyword>
<evidence type="ECO:0000313" key="5">
    <source>
        <dbReference type="Proteomes" id="UP000554482"/>
    </source>
</evidence>
<dbReference type="InterPro" id="IPR013906">
    <property type="entry name" value="eIF3j"/>
</dbReference>
<evidence type="ECO:0000256" key="1">
    <source>
        <dbReference type="ARBA" id="ARBA00022490"/>
    </source>
</evidence>
<dbReference type="GO" id="GO:0005852">
    <property type="term" value="C:eukaryotic translation initiation factor 3 complex"/>
    <property type="evidence" value="ECO:0007669"/>
    <property type="project" value="InterPro"/>
</dbReference>